<dbReference type="InterPro" id="IPR007528">
    <property type="entry name" value="RINT1_Tip20"/>
</dbReference>
<reference evidence="1 2" key="1">
    <citation type="journal article" date="2013" name="PLoS Genet.">
        <title>Distinctive expansion of potential virulence genes in the genome of the oomycete fish pathogen Saprolegnia parasitica.</title>
        <authorList>
            <person name="Jiang R.H."/>
            <person name="de Bruijn I."/>
            <person name="Haas B.J."/>
            <person name="Belmonte R."/>
            <person name="Lobach L."/>
            <person name="Christie J."/>
            <person name="van den Ackerveken G."/>
            <person name="Bottin A."/>
            <person name="Bulone V."/>
            <person name="Diaz-Moreno S.M."/>
            <person name="Dumas B."/>
            <person name="Fan L."/>
            <person name="Gaulin E."/>
            <person name="Govers F."/>
            <person name="Grenville-Briggs L.J."/>
            <person name="Horner N.R."/>
            <person name="Levin J.Z."/>
            <person name="Mammella M."/>
            <person name="Meijer H.J."/>
            <person name="Morris P."/>
            <person name="Nusbaum C."/>
            <person name="Oome S."/>
            <person name="Phillips A.J."/>
            <person name="van Rooyen D."/>
            <person name="Rzeszutek E."/>
            <person name="Saraiva M."/>
            <person name="Secombes C.J."/>
            <person name="Seidl M.F."/>
            <person name="Snel B."/>
            <person name="Stassen J.H."/>
            <person name="Sykes S."/>
            <person name="Tripathy S."/>
            <person name="van den Berg H."/>
            <person name="Vega-Arreguin J.C."/>
            <person name="Wawra S."/>
            <person name="Young S.K."/>
            <person name="Zeng Q."/>
            <person name="Dieguez-Uribeondo J."/>
            <person name="Russ C."/>
            <person name="Tyler B.M."/>
            <person name="van West P."/>
        </authorList>
    </citation>
    <scope>NUCLEOTIDE SEQUENCE [LARGE SCALE GENOMIC DNA]</scope>
    <source>
        <strain evidence="1 2">CBS 223.65</strain>
    </source>
</reference>
<dbReference type="Gene3D" id="1.20.58.670">
    <property type="entry name" value="Dsl1p vesicle tethering complex, Tip20p subunit, domain D"/>
    <property type="match status" value="1"/>
</dbReference>
<accession>A0A067CDX2</accession>
<dbReference type="AlphaFoldDB" id="A0A067CDX2"/>
<evidence type="ECO:0000313" key="1">
    <source>
        <dbReference type="EMBL" id="KDO28969.1"/>
    </source>
</evidence>
<dbReference type="GO" id="GO:0070939">
    <property type="term" value="C:Dsl1/NZR complex"/>
    <property type="evidence" value="ECO:0007669"/>
    <property type="project" value="InterPro"/>
</dbReference>
<organism evidence="1 2">
    <name type="scientific">Saprolegnia parasitica (strain CBS 223.65)</name>
    <dbReference type="NCBI Taxonomy" id="695850"/>
    <lineage>
        <taxon>Eukaryota</taxon>
        <taxon>Sar</taxon>
        <taxon>Stramenopiles</taxon>
        <taxon>Oomycota</taxon>
        <taxon>Saprolegniomycetes</taxon>
        <taxon>Saprolegniales</taxon>
        <taxon>Saprolegniaceae</taxon>
        <taxon>Saprolegnia</taxon>
    </lineage>
</organism>
<dbReference type="GO" id="GO:0060628">
    <property type="term" value="P:regulation of ER to Golgi vesicle-mediated transport"/>
    <property type="evidence" value="ECO:0007669"/>
    <property type="project" value="TreeGrafter"/>
</dbReference>
<dbReference type="KEGG" id="spar:SPRG_20074"/>
<proteinExistence type="predicted"/>
<dbReference type="GO" id="GO:0006890">
    <property type="term" value="P:retrograde vesicle-mediated transport, Golgi to endoplasmic reticulum"/>
    <property type="evidence" value="ECO:0007669"/>
    <property type="project" value="InterPro"/>
</dbReference>
<dbReference type="GeneID" id="24141306"/>
<dbReference type="VEuPathDB" id="FungiDB:SPRG_20074"/>
<dbReference type="InterPro" id="IPR042044">
    <property type="entry name" value="EXOC6PINT-1/Sec15/Tip20_C_dom2"/>
</dbReference>
<dbReference type="PANTHER" id="PTHR13520:SF0">
    <property type="entry name" value="RAD50-INTERACTING PROTEIN 1"/>
    <property type="match status" value="1"/>
</dbReference>
<dbReference type="OMA" id="LEYHFAK"/>
<dbReference type="EMBL" id="KK583208">
    <property type="protein sequence ID" value="KDO28969.1"/>
    <property type="molecule type" value="Genomic_DNA"/>
</dbReference>
<dbReference type="GO" id="GO:0006888">
    <property type="term" value="P:endoplasmic reticulum to Golgi vesicle-mediated transport"/>
    <property type="evidence" value="ECO:0007669"/>
    <property type="project" value="InterPro"/>
</dbReference>
<dbReference type="PROSITE" id="PS51386">
    <property type="entry name" value="RINT1_TIP20"/>
    <property type="match status" value="1"/>
</dbReference>
<dbReference type="Gene3D" id="1.20.58.1420">
    <property type="entry name" value="Dsl1p vesicle tethering complex, Tip20p subunit, domain B"/>
    <property type="match status" value="1"/>
</dbReference>
<protein>
    <recommendedName>
        <fullName evidence="3">RAD50-interacting protein 1</fullName>
    </recommendedName>
</protein>
<evidence type="ECO:0008006" key="3">
    <source>
        <dbReference type="Google" id="ProtNLM"/>
    </source>
</evidence>
<keyword evidence="2" id="KW-1185">Reference proteome</keyword>
<dbReference type="Proteomes" id="UP000030745">
    <property type="component" value="Unassembled WGS sequence"/>
</dbReference>
<dbReference type="Pfam" id="PF04437">
    <property type="entry name" value="RINT1_TIP1"/>
    <property type="match status" value="1"/>
</dbReference>
<evidence type="ECO:0000313" key="2">
    <source>
        <dbReference type="Proteomes" id="UP000030745"/>
    </source>
</evidence>
<sequence length="776" mass="86155">MTEAPAEDRLQECEAELESMQVYEKGQVTALLATAKEAMAALLAEKLAIESALPALQAKEEHHIAQQHAHMHEAADSAAAIDAELSELQAYAGDLCALIAPQKSRLVHLQRHVEYLNVLLEVETISTRAKDTTDGDIDSLVALAAINAKLPTLFGLETSLHLKLRKLITDRMAYLAHAFQACHVQQLESLLRDLDWPRPLSDAEREAMADTCEAFRATFARLVQLQLSLASVAIGDSSATGLDLWAMECLLSPLVRRFRYHFDTQQKTNDVTKPEWFFTYILETLHGHYAFVQTCVAPALRDATASMPDKKHSLDAMSLFVQGLLVPLRHKVSALLPLVVESKPLLCHAIDEIVAFEKTLRDDYGYVAVQPHQHLKRARVPTVLDLVAQSPKVFGLWTLMDREYAQSFLTTYLQDATAWDLVLTASDDDLRVTNAAYAVASCLDALKHRFQGLSDPAHRYAYVVQVLKPFLQHSYTQLATHAKTQKIYAALHAPSDPTWHRYCAAVNSCHFVRLVLTEWDETALFVELLQMAKATKIQRPALRLPRVQGLAHLNPLLKREEAQVVTNALLGPASLIVPTAALSAAFSVGSSVWHSLKAAPDAMTPPETATDHADGNNEDDLVLEGSMFENEITLFRTLVGALEADLLNASVTAIVGAWETRYRASPMWTMATAPEYIVPDVSSELRDGLQLLTQHLAQAQTALSSTLFQAYWKHVATELDKYLLNSILHHKKISAPGRAQLVVDVQTVVGLFRPYTAKPMAYLRGYPEKRKGRVTR</sequence>
<dbReference type="OrthoDB" id="2189254at2759"/>
<dbReference type="STRING" id="695850.A0A067CDX2"/>
<dbReference type="PANTHER" id="PTHR13520">
    <property type="entry name" value="RAD50-INTERACTING PROTEIN 1 RINT-1"/>
    <property type="match status" value="1"/>
</dbReference>
<dbReference type="InterPro" id="IPR042042">
    <property type="entry name" value="Tip20p_domB"/>
</dbReference>
<gene>
    <name evidence="1" type="ORF">SPRG_20074</name>
</gene>
<name>A0A067CDX2_SAPPC</name>
<dbReference type="RefSeq" id="XP_012200305.1">
    <property type="nucleotide sequence ID" value="XM_012344915.1"/>
</dbReference>